<feature type="non-terminal residue" evidence="1">
    <location>
        <position position="36"/>
    </location>
</feature>
<evidence type="ECO:0000313" key="1">
    <source>
        <dbReference type="EMBL" id="CAF1384703.1"/>
    </source>
</evidence>
<dbReference type="EMBL" id="CAJOBA010046724">
    <property type="protein sequence ID" value="CAF4192825.1"/>
    <property type="molecule type" value="Genomic_DNA"/>
</dbReference>
<dbReference type="AlphaFoldDB" id="A0A8S2F3X2"/>
<feature type="non-terminal residue" evidence="1">
    <location>
        <position position="1"/>
    </location>
</feature>
<name>A0A8S2F3X2_9BILA</name>
<comment type="caution">
    <text evidence="1">The sequence shown here is derived from an EMBL/GenBank/DDBJ whole genome shotgun (WGS) entry which is preliminary data.</text>
</comment>
<organism evidence="1 3">
    <name type="scientific">Didymodactylos carnosus</name>
    <dbReference type="NCBI Taxonomy" id="1234261"/>
    <lineage>
        <taxon>Eukaryota</taxon>
        <taxon>Metazoa</taxon>
        <taxon>Spiralia</taxon>
        <taxon>Gnathifera</taxon>
        <taxon>Rotifera</taxon>
        <taxon>Eurotatoria</taxon>
        <taxon>Bdelloidea</taxon>
        <taxon>Philodinida</taxon>
        <taxon>Philodinidae</taxon>
        <taxon>Didymodactylos</taxon>
    </lineage>
</organism>
<proteinExistence type="predicted"/>
<gene>
    <name evidence="1" type="ORF">OVA965_LOCUS32278</name>
    <name evidence="2" type="ORF">TMI583_LOCUS33133</name>
</gene>
<accession>A0A8S2F3X2</accession>
<dbReference type="EMBL" id="CAJNOK010025028">
    <property type="protein sequence ID" value="CAF1384703.1"/>
    <property type="molecule type" value="Genomic_DNA"/>
</dbReference>
<sequence length="36" mass="4178">MRLLLRSCSNELEKGTQARRDIHEESSELSTLFVDI</sequence>
<evidence type="ECO:0000313" key="3">
    <source>
        <dbReference type="Proteomes" id="UP000677228"/>
    </source>
</evidence>
<reference evidence="1" key="1">
    <citation type="submission" date="2021-02" db="EMBL/GenBank/DDBJ databases">
        <authorList>
            <person name="Nowell W R."/>
        </authorList>
    </citation>
    <scope>NUCLEOTIDE SEQUENCE</scope>
</reference>
<dbReference type="Proteomes" id="UP000677228">
    <property type="component" value="Unassembled WGS sequence"/>
</dbReference>
<evidence type="ECO:0000313" key="2">
    <source>
        <dbReference type="EMBL" id="CAF4192825.1"/>
    </source>
</evidence>
<protein>
    <submittedName>
        <fullName evidence="1">Uncharacterized protein</fullName>
    </submittedName>
</protein>
<dbReference type="Proteomes" id="UP000682733">
    <property type="component" value="Unassembled WGS sequence"/>
</dbReference>